<sequence length="50" mass="5933">MVFSSWLLQYTNDLPLKYMFTMMQLLNLLKSPSFGLSRTAVYLVVDRTIW</sequence>
<reference evidence="1 2" key="1">
    <citation type="journal article" date="2003" name="Nature">
        <title>Genome divergence in two Prochlorococcus ecotypes reflects oceanic niche differentiation.</title>
        <authorList>
            <person name="Rocap G."/>
            <person name="Larimer F.W."/>
            <person name="Lamerdin J.E."/>
            <person name="Malfatti S."/>
            <person name="Chain P."/>
            <person name="Ahlgren N.A."/>
            <person name="Arellano A."/>
            <person name="Coleman M."/>
            <person name="Hauser L."/>
            <person name="Hess W.R."/>
            <person name="Johnson Z.I."/>
            <person name="Land M.L."/>
            <person name="Lindell D."/>
            <person name="Post A.F."/>
            <person name="Regala W."/>
            <person name="Shah M."/>
            <person name="Shaw S.L."/>
            <person name="Steglich C."/>
            <person name="Sullivan M.B."/>
            <person name="Ting C.S."/>
            <person name="Tolonen A."/>
            <person name="Webb E.A."/>
            <person name="Zinser E.R."/>
            <person name="Chisholm S.W."/>
        </authorList>
    </citation>
    <scope>NUCLEOTIDE SEQUENCE [LARGE SCALE GENOMIC DNA]</scope>
    <source>
        <strain evidence="2">CCMP1986 / NIES-2087 / MED4</strain>
    </source>
</reference>
<dbReference type="EMBL" id="BX548174">
    <property type="protein sequence ID" value="CAX37115.1"/>
    <property type="molecule type" value="Genomic_DNA"/>
</dbReference>
<name>B9ER41_PROMP</name>
<proteinExistence type="predicted"/>
<dbReference type="STRING" id="59919.PMM2036"/>
<gene>
    <name evidence="1" type="ordered locus">PMM2036</name>
</gene>
<dbReference type="KEGG" id="pmm:PMM2036"/>
<protein>
    <submittedName>
        <fullName evidence="1">Uncharacterized protein</fullName>
    </submittedName>
</protein>
<dbReference type="HOGENOM" id="CLU_3121491_0_0_3"/>
<evidence type="ECO:0000313" key="2">
    <source>
        <dbReference type="Proteomes" id="UP000001026"/>
    </source>
</evidence>
<dbReference type="Proteomes" id="UP000001026">
    <property type="component" value="Chromosome"/>
</dbReference>
<accession>B9ER41</accession>
<organism evidence="1 2">
    <name type="scientific">Prochlorococcus marinus subsp. pastoris (strain CCMP1986 / NIES-2087 / MED4)</name>
    <dbReference type="NCBI Taxonomy" id="59919"/>
    <lineage>
        <taxon>Bacteria</taxon>
        <taxon>Bacillati</taxon>
        <taxon>Cyanobacteriota</taxon>
        <taxon>Cyanophyceae</taxon>
        <taxon>Synechococcales</taxon>
        <taxon>Prochlorococcaceae</taxon>
        <taxon>Prochlorococcus</taxon>
    </lineage>
</organism>
<evidence type="ECO:0000313" key="1">
    <source>
        <dbReference type="EMBL" id="CAX37115.1"/>
    </source>
</evidence>
<dbReference type="AlphaFoldDB" id="B9ER41"/>